<keyword evidence="2 7" id="KW-0813">Transport</keyword>
<feature type="transmembrane region" description="Helical" evidence="7">
    <location>
        <begin position="43"/>
        <end position="61"/>
    </location>
</feature>
<reference evidence="9 10" key="1">
    <citation type="submission" date="2022-10" db="EMBL/GenBank/DDBJ databases">
        <title>Roseococcus glaciei nov., sp. nov., isolated from glacier.</title>
        <authorList>
            <person name="Liu Q."/>
            <person name="Xin Y.-H."/>
        </authorList>
    </citation>
    <scope>NUCLEOTIDE SEQUENCE [LARGE SCALE GENOMIC DNA]</scope>
    <source>
        <strain evidence="9 10">MDT2-1-1</strain>
    </source>
</reference>
<evidence type="ECO:0000256" key="7">
    <source>
        <dbReference type="RuleBase" id="RU369079"/>
    </source>
</evidence>
<dbReference type="EMBL" id="JAPFQI010000001">
    <property type="protein sequence ID" value="MCW8084434.1"/>
    <property type="molecule type" value="Genomic_DNA"/>
</dbReference>
<comment type="caution">
    <text evidence="7">Lacks conserved residue(s) required for the propagation of feature annotation.</text>
</comment>
<gene>
    <name evidence="9" type="ORF">OF850_02230</name>
</gene>
<keyword evidence="3" id="KW-1003">Cell membrane</keyword>
<evidence type="ECO:0000259" key="8">
    <source>
        <dbReference type="Pfam" id="PF04290"/>
    </source>
</evidence>
<proteinExistence type="inferred from homology"/>
<protein>
    <recommendedName>
        <fullName evidence="7">TRAP transporter small permease protein</fullName>
    </recommendedName>
</protein>
<comment type="subunit">
    <text evidence="7">The complex comprises the extracytoplasmic solute receptor protein and the two transmembrane proteins.</text>
</comment>
<dbReference type="RefSeq" id="WP_301588032.1">
    <property type="nucleotide sequence ID" value="NZ_JAPFQI010000001.1"/>
</dbReference>
<keyword evidence="4 7" id="KW-0812">Transmembrane</keyword>
<comment type="caution">
    <text evidence="9">The sequence shown here is derived from an EMBL/GenBank/DDBJ whole genome shotgun (WGS) entry which is preliminary data.</text>
</comment>
<comment type="subcellular location">
    <subcellularLocation>
        <location evidence="7">Cell inner membrane</location>
        <topology evidence="7">Multi-pass membrane protein</topology>
    </subcellularLocation>
    <subcellularLocation>
        <location evidence="1">Cell membrane</location>
        <topology evidence="1">Multi-pass membrane protein</topology>
    </subcellularLocation>
</comment>
<keyword evidence="10" id="KW-1185">Reference proteome</keyword>
<evidence type="ECO:0000256" key="4">
    <source>
        <dbReference type="ARBA" id="ARBA00022692"/>
    </source>
</evidence>
<organism evidence="9 10">
    <name type="scientific">Sabulicella glaciei</name>
    <dbReference type="NCBI Taxonomy" id="2984948"/>
    <lineage>
        <taxon>Bacteria</taxon>
        <taxon>Pseudomonadati</taxon>
        <taxon>Pseudomonadota</taxon>
        <taxon>Alphaproteobacteria</taxon>
        <taxon>Acetobacterales</taxon>
        <taxon>Acetobacteraceae</taxon>
        <taxon>Sabulicella</taxon>
    </lineage>
</organism>
<name>A0ABT3NQK1_9PROT</name>
<comment type="similarity">
    <text evidence="7">Belongs to the TRAP transporter small permease family.</text>
</comment>
<keyword evidence="7" id="KW-0997">Cell inner membrane</keyword>
<keyword evidence="5 7" id="KW-1133">Transmembrane helix</keyword>
<feature type="domain" description="Tripartite ATP-independent periplasmic transporters DctQ component" evidence="8">
    <location>
        <begin position="21"/>
        <end position="151"/>
    </location>
</feature>
<dbReference type="Proteomes" id="UP001526430">
    <property type="component" value="Unassembled WGS sequence"/>
</dbReference>
<accession>A0ABT3NQK1</accession>
<evidence type="ECO:0000256" key="1">
    <source>
        <dbReference type="ARBA" id="ARBA00004651"/>
    </source>
</evidence>
<evidence type="ECO:0000256" key="5">
    <source>
        <dbReference type="ARBA" id="ARBA00022989"/>
    </source>
</evidence>
<feature type="transmembrane region" description="Helical" evidence="7">
    <location>
        <begin position="123"/>
        <end position="147"/>
    </location>
</feature>
<evidence type="ECO:0000256" key="2">
    <source>
        <dbReference type="ARBA" id="ARBA00022448"/>
    </source>
</evidence>
<sequence length="152" mass="16268">MRRAASLLALAGGAVLLSAATLTCVSVVLRWLTSQPVRGDFELVSLGSGLAVLGFLAWGTYRRANIIVDSFTTWLPARLADWVDAFWSLVWAAVTLLIAERMARGAMDTWASGTRTIGLLALPYWWAVAVGAFCFALTGLAALLVALRLARG</sequence>
<feature type="transmembrane region" description="Helical" evidence="7">
    <location>
        <begin position="82"/>
        <end position="103"/>
    </location>
</feature>
<keyword evidence="6 7" id="KW-0472">Membrane</keyword>
<dbReference type="Pfam" id="PF04290">
    <property type="entry name" value="DctQ"/>
    <property type="match status" value="1"/>
</dbReference>
<dbReference type="InterPro" id="IPR055348">
    <property type="entry name" value="DctQ"/>
</dbReference>
<comment type="function">
    <text evidence="7">Part of the tripartite ATP-independent periplasmic (TRAP) transport system.</text>
</comment>
<evidence type="ECO:0000313" key="9">
    <source>
        <dbReference type="EMBL" id="MCW8084434.1"/>
    </source>
</evidence>
<evidence type="ECO:0000256" key="6">
    <source>
        <dbReference type="ARBA" id="ARBA00023136"/>
    </source>
</evidence>
<evidence type="ECO:0000313" key="10">
    <source>
        <dbReference type="Proteomes" id="UP001526430"/>
    </source>
</evidence>
<evidence type="ECO:0000256" key="3">
    <source>
        <dbReference type="ARBA" id="ARBA00022475"/>
    </source>
</evidence>